<dbReference type="PANTHER" id="PTHR34257:SF2">
    <property type="entry name" value="E3 UBIQUITIN LIGASE TRAF3IP2"/>
    <property type="match status" value="1"/>
</dbReference>
<name>A0A085N745_9BILA</name>
<dbReference type="AlphaFoldDB" id="A0A085N745"/>
<reference evidence="2" key="1">
    <citation type="journal article" date="2014" name="Nat. Genet.">
        <title>Genome and transcriptome of the porcine whipworm Trichuris suis.</title>
        <authorList>
            <person name="Jex A.R."/>
            <person name="Nejsum P."/>
            <person name="Schwarz E.M."/>
            <person name="Hu L."/>
            <person name="Young N.D."/>
            <person name="Hall R.S."/>
            <person name="Korhonen P.K."/>
            <person name="Liao S."/>
            <person name="Thamsborg S."/>
            <person name="Xia J."/>
            <person name="Xu P."/>
            <person name="Wang S."/>
            <person name="Scheerlinck J.P."/>
            <person name="Hofmann A."/>
            <person name="Sternberg P.W."/>
            <person name="Wang J."/>
            <person name="Gasser R.B."/>
        </authorList>
    </citation>
    <scope>NUCLEOTIDE SEQUENCE [LARGE SCALE GENOMIC DNA]</scope>
    <source>
        <strain evidence="2">DCEP-RM93F</strain>
    </source>
</reference>
<sequence length="507" mass="57679">MPIEVDVDDSFDEEEQPERSIPSILKNFTLKDITPDVERLLIIHLDVPKLGVYFKNWEWLADCLGLRNEEIEACHGKQKANISGHGRRLLFSLVIVSAVLSSFVRKHKQGLLLSSHSSYRIVAKSRTFCSPKCTYLKTNPFHTVEGFLLGHVKTPRKKIKRARKGGNEDMEKKTRRNVGPIRLCFQHRCRDVWFHCIKRAPFIRLGTVKSVQQTMDSFKAPSTAAEEGSDGGLPQFAMLYLRSRTQSPTAEVIKRFQHVTLFDFVALLQTELQRFDVIGQIMPLLMACVVSKPHHSNVSEYHSQKRDLAIEETEGVSVAKALHRRSVFPEDIPTKVNNADSSSNLSTLLFPSSLCMSNGTALHRVVLITSYGHSSYLLKQLSWLCKNLVSYGAKVVRSDQLCPAQSVDLDDFLVTSLRQATSIVVVCSPEYRQCVENHVCNELSGQVARLLFKLLVTEYRSMGCKNYRIRPVLFEKHSSKDVPTIFQTIVAYRWPKQHEQLMDLLFT</sequence>
<dbReference type="PANTHER" id="PTHR34257">
    <property type="entry name" value="ADAPTER PROTEIN CIKS"/>
    <property type="match status" value="1"/>
</dbReference>
<dbReference type="InterPro" id="IPR053047">
    <property type="entry name" value="E3_ubiq_ligase_TRAF3IP2"/>
</dbReference>
<gene>
    <name evidence="2" type="ORF">M514_22569</name>
</gene>
<dbReference type="Gene3D" id="3.40.50.11530">
    <property type="match status" value="1"/>
</dbReference>
<dbReference type="InterPro" id="IPR013568">
    <property type="entry name" value="SEFIR_dom"/>
</dbReference>
<accession>A0A085N745</accession>
<feature type="domain" description="SEFIR" evidence="1">
    <location>
        <begin position="406"/>
        <end position="503"/>
    </location>
</feature>
<dbReference type="EMBL" id="KL367541">
    <property type="protein sequence ID" value="KFD65291.1"/>
    <property type="molecule type" value="Genomic_DNA"/>
</dbReference>
<dbReference type="GO" id="GO:0043123">
    <property type="term" value="P:positive regulation of canonical NF-kappaB signal transduction"/>
    <property type="evidence" value="ECO:0007669"/>
    <property type="project" value="TreeGrafter"/>
</dbReference>
<evidence type="ECO:0000313" key="2">
    <source>
        <dbReference type="EMBL" id="KFD65291.1"/>
    </source>
</evidence>
<protein>
    <recommendedName>
        <fullName evidence="1">SEFIR domain-containing protein</fullName>
    </recommendedName>
</protein>
<organism evidence="2">
    <name type="scientific">Trichuris suis</name>
    <name type="common">pig whipworm</name>
    <dbReference type="NCBI Taxonomy" id="68888"/>
    <lineage>
        <taxon>Eukaryota</taxon>
        <taxon>Metazoa</taxon>
        <taxon>Ecdysozoa</taxon>
        <taxon>Nematoda</taxon>
        <taxon>Enoplea</taxon>
        <taxon>Dorylaimia</taxon>
        <taxon>Trichinellida</taxon>
        <taxon>Trichuridae</taxon>
        <taxon>Trichuris</taxon>
    </lineage>
</organism>
<proteinExistence type="predicted"/>
<dbReference type="Pfam" id="PF08357">
    <property type="entry name" value="SEFIR"/>
    <property type="match status" value="1"/>
</dbReference>
<dbReference type="GO" id="GO:0006959">
    <property type="term" value="P:humoral immune response"/>
    <property type="evidence" value="ECO:0007669"/>
    <property type="project" value="TreeGrafter"/>
</dbReference>
<dbReference type="Proteomes" id="UP000030758">
    <property type="component" value="Unassembled WGS sequence"/>
</dbReference>
<evidence type="ECO:0000259" key="1">
    <source>
        <dbReference type="Pfam" id="PF08357"/>
    </source>
</evidence>